<feature type="region of interest" description="Disordered" evidence="1">
    <location>
        <begin position="50"/>
        <end position="80"/>
    </location>
</feature>
<proteinExistence type="predicted"/>
<sequence>MYFFNKILVASFLVSCLSCFLLAAGSSRFHVSATSIQSNESTLAGIEFPNHPSFSTGNSDCNDFQNPPPKSSSESNLKKPLVKLPLRHRRSVAETQMGKKDSVIHSTIRDLPEFKLYIQEFLKRRIRIEIQD</sequence>
<dbReference type="Gramene" id="RZC53722">
    <property type="protein sequence ID" value="RZC53722"/>
    <property type="gene ID" value="C5167_012571"/>
</dbReference>
<feature type="signal peptide" evidence="2">
    <location>
        <begin position="1"/>
        <end position="23"/>
    </location>
</feature>
<gene>
    <name evidence="3" type="ORF">C5167_012571</name>
</gene>
<name>A0A4Y7J117_PAPSO</name>
<evidence type="ECO:0000256" key="1">
    <source>
        <dbReference type="SAM" id="MobiDB-lite"/>
    </source>
</evidence>
<evidence type="ECO:0000313" key="3">
    <source>
        <dbReference type="EMBL" id="RZC53722.1"/>
    </source>
</evidence>
<reference evidence="3 4" key="1">
    <citation type="journal article" date="2018" name="Science">
        <title>The opium poppy genome and morphinan production.</title>
        <authorList>
            <person name="Guo L."/>
            <person name="Winzer T."/>
            <person name="Yang X."/>
            <person name="Li Y."/>
            <person name="Ning Z."/>
            <person name="He Z."/>
            <person name="Teodor R."/>
            <person name="Lu Y."/>
            <person name="Bowser T.A."/>
            <person name="Graham I.A."/>
            <person name="Ye K."/>
        </authorList>
    </citation>
    <scope>NUCLEOTIDE SEQUENCE [LARGE SCALE GENOMIC DNA]</scope>
    <source>
        <strain evidence="4">cv. HN1</strain>
        <tissue evidence="3">Leaves</tissue>
    </source>
</reference>
<keyword evidence="2" id="KW-0732">Signal</keyword>
<keyword evidence="4" id="KW-1185">Reference proteome</keyword>
<protein>
    <submittedName>
        <fullName evidence="3">Uncharacterized protein</fullName>
    </submittedName>
</protein>
<dbReference type="AlphaFoldDB" id="A0A4Y7J117"/>
<accession>A0A4Y7J117</accession>
<evidence type="ECO:0000256" key="2">
    <source>
        <dbReference type="SAM" id="SignalP"/>
    </source>
</evidence>
<organism evidence="3 4">
    <name type="scientific">Papaver somniferum</name>
    <name type="common">Opium poppy</name>
    <dbReference type="NCBI Taxonomy" id="3469"/>
    <lineage>
        <taxon>Eukaryota</taxon>
        <taxon>Viridiplantae</taxon>
        <taxon>Streptophyta</taxon>
        <taxon>Embryophyta</taxon>
        <taxon>Tracheophyta</taxon>
        <taxon>Spermatophyta</taxon>
        <taxon>Magnoliopsida</taxon>
        <taxon>Ranunculales</taxon>
        <taxon>Papaveraceae</taxon>
        <taxon>Papaveroideae</taxon>
        <taxon>Papaver</taxon>
    </lineage>
</organism>
<feature type="compositionally biased region" description="Polar residues" evidence="1">
    <location>
        <begin position="52"/>
        <end position="75"/>
    </location>
</feature>
<dbReference type="EMBL" id="CM010717">
    <property type="protein sequence ID" value="RZC53722.1"/>
    <property type="molecule type" value="Genomic_DNA"/>
</dbReference>
<evidence type="ECO:0000313" key="4">
    <source>
        <dbReference type="Proteomes" id="UP000316621"/>
    </source>
</evidence>
<dbReference type="Proteomes" id="UP000316621">
    <property type="component" value="Chromosome 3"/>
</dbReference>
<feature type="chain" id="PRO_5021319724" evidence="2">
    <location>
        <begin position="24"/>
        <end position="132"/>
    </location>
</feature>